<evidence type="ECO:0000256" key="4">
    <source>
        <dbReference type="ARBA" id="ARBA00023136"/>
    </source>
</evidence>
<dbReference type="EMBL" id="FOZK01000002">
    <property type="protein sequence ID" value="SFS00431.1"/>
    <property type="molecule type" value="Genomic_DNA"/>
</dbReference>
<protein>
    <recommendedName>
        <fullName evidence="5">Probable membrane transporter protein</fullName>
    </recommendedName>
</protein>
<feature type="transmembrane region" description="Helical" evidence="5">
    <location>
        <begin position="292"/>
        <end position="311"/>
    </location>
</feature>
<name>A0A1I6LAB9_9EURY</name>
<dbReference type="PANTHER" id="PTHR43701:SF12">
    <property type="entry name" value="MEMBRANE TRANSPORTER PROTEIN YTNM-RELATED"/>
    <property type="match status" value="1"/>
</dbReference>
<evidence type="ECO:0000256" key="3">
    <source>
        <dbReference type="ARBA" id="ARBA00022989"/>
    </source>
</evidence>
<keyword evidence="7" id="KW-1185">Reference proteome</keyword>
<feature type="transmembrane region" description="Helical" evidence="5">
    <location>
        <begin position="318"/>
        <end position="336"/>
    </location>
</feature>
<keyword evidence="2 5" id="KW-0812">Transmembrane</keyword>
<dbReference type="Proteomes" id="UP000199062">
    <property type="component" value="Unassembled WGS sequence"/>
</dbReference>
<proteinExistence type="inferred from homology"/>
<comment type="similarity">
    <text evidence="5">Belongs to the 4-toluene sulfonate uptake permease (TSUP) (TC 2.A.102) family.</text>
</comment>
<dbReference type="PANTHER" id="PTHR43701">
    <property type="entry name" value="MEMBRANE TRANSPORTER PROTEIN MJ0441-RELATED"/>
    <property type="match status" value="1"/>
</dbReference>
<feature type="transmembrane region" description="Helical" evidence="5">
    <location>
        <begin position="268"/>
        <end position="286"/>
    </location>
</feature>
<feature type="transmembrane region" description="Helical" evidence="5">
    <location>
        <begin position="161"/>
        <end position="184"/>
    </location>
</feature>
<accession>A0A1I6LAB9</accession>
<evidence type="ECO:0000256" key="1">
    <source>
        <dbReference type="ARBA" id="ARBA00004141"/>
    </source>
</evidence>
<keyword evidence="3 5" id="KW-1133">Transmembrane helix</keyword>
<gene>
    <name evidence="6" type="ORF">SAMN05216559_2359</name>
</gene>
<dbReference type="STRING" id="767519.SAMN05216559_2359"/>
<reference evidence="6 7" key="1">
    <citation type="submission" date="2016-10" db="EMBL/GenBank/DDBJ databases">
        <authorList>
            <person name="de Groot N.N."/>
        </authorList>
    </citation>
    <scope>NUCLEOTIDE SEQUENCE [LARGE SCALE GENOMIC DNA]</scope>
    <source>
        <strain evidence="6 7">CGMCC 1.10457</strain>
    </source>
</reference>
<evidence type="ECO:0000313" key="6">
    <source>
        <dbReference type="EMBL" id="SFS00431.1"/>
    </source>
</evidence>
<feature type="transmembrane region" description="Helical" evidence="5">
    <location>
        <begin position="74"/>
        <end position="93"/>
    </location>
</feature>
<organism evidence="6 7">
    <name type="scientific">Halomicrobium zhouii</name>
    <dbReference type="NCBI Taxonomy" id="767519"/>
    <lineage>
        <taxon>Archaea</taxon>
        <taxon>Methanobacteriati</taxon>
        <taxon>Methanobacteriota</taxon>
        <taxon>Stenosarchaea group</taxon>
        <taxon>Halobacteria</taxon>
        <taxon>Halobacteriales</taxon>
        <taxon>Haloarculaceae</taxon>
        <taxon>Halomicrobium</taxon>
    </lineage>
</organism>
<dbReference type="Pfam" id="PF01925">
    <property type="entry name" value="TauE"/>
    <property type="match status" value="1"/>
</dbReference>
<comment type="subcellular location">
    <subcellularLocation>
        <location evidence="5">Cell membrane</location>
        <topology evidence="5">Multi-pass membrane protein</topology>
    </subcellularLocation>
    <subcellularLocation>
        <location evidence="1">Membrane</location>
        <topology evidence="1">Multi-pass membrane protein</topology>
    </subcellularLocation>
</comment>
<keyword evidence="5" id="KW-1003">Cell membrane</keyword>
<evidence type="ECO:0000256" key="2">
    <source>
        <dbReference type="ARBA" id="ARBA00022692"/>
    </source>
</evidence>
<feature type="transmembrane region" description="Helical" evidence="5">
    <location>
        <begin position="50"/>
        <end position="68"/>
    </location>
</feature>
<dbReference type="OrthoDB" id="206015at2157"/>
<dbReference type="RefSeq" id="WP_089816713.1">
    <property type="nucleotide sequence ID" value="NZ_FOZK01000002.1"/>
</dbReference>
<evidence type="ECO:0000313" key="7">
    <source>
        <dbReference type="Proteomes" id="UP000199062"/>
    </source>
</evidence>
<evidence type="ECO:0000256" key="5">
    <source>
        <dbReference type="RuleBase" id="RU363041"/>
    </source>
</evidence>
<dbReference type="AlphaFoldDB" id="A0A1I6LAB9"/>
<dbReference type="GO" id="GO:0005886">
    <property type="term" value="C:plasma membrane"/>
    <property type="evidence" value="ECO:0007669"/>
    <property type="project" value="UniProtKB-SubCell"/>
</dbReference>
<sequence>MSIPDFPDPEIPYTEPIDYTEPAIGEEARRLDAKPIGQRIALRRRTRRRVVLLVLGYLATLLVGVSMISDGRNVIQVAPSLFVPGVFLAGFVFETLDSASGMGFGTSLTPLLLSFGYTPLEVVPVLFITETVTGLLAGALHHEFENVTFSVSRPLSDATKAVLLLAGFGVVGTLASIGFAYLLVEIPERAIEIYVALLVIAMGVFGLLRQFLPRQLTYRPRRLAGFALLAGLNKGVSGGGYGPVATLGQIYAGVFEKTATAITSLSEGLVSVVGALTYVGLFLAGFPISYGLFPSLFTGAFLAAIAAPYLVRVLPGRVLEYLIPLYAFSIGTYALVQLT</sequence>
<feature type="transmembrane region" description="Helical" evidence="5">
    <location>
        <begin position="190"/>
        <end position="212"/>
    </location>
</feature>
<dbReference type="InterPro" id="IPR051598">
    <property type="entry name" value="TSUP/Inactive_protease-like"/>
</dbReference>
<dbReference type="InterPro" id="IPR002781">
    <property type="entry name" value="TM_pro_TauE-like"/>
</dbReference>
<keyword evidence="4 5" id="KW-0472">Membrane</keyword>